<name>A0ABW5VKI2_9MICO</name>
<feature type="transmembrane region" description="Helical" evidence="1">
    <location>
        <begin position="12"/>
        <end position="31"/>
    </location>
</feature>
<dbReference type="Pfam" id="PF11139">
    <property type="entry name" value="SfLAP"/>
    <property type="match status" value="1"/>
</dbReference>
<accession>A0ABW5VKI2</accession>
<comment type="caution">
    <text evidence="2">The sequence shown here is derived from an EMBL/GenBank/DDBJ whole genome shotgun (WGS) entry which is preliminary data.</text>
</comment>
<dbReference type="Proteomes" id="UP001597479">
    <property type="component" value="Unassembled WGS sequence"/>
</dbReference>
<keyword evidence="1" id="KW-0472">Membrane</keyword>
<protein>
    <submittedName>
        <fullName evidence="2">GAP family protein</fullName>
    </submittedName>
</protein>
<feature type="transmembrane region" description="Helical" evidence="1">
    <location>
        <begin position="38"/>
        <end position="59"/>
    </location>
</feature>
<feature type="transmembrane region" description="Helical" evidence="1">
    <location>
        <begin position="71"/>
        <end position="90"/>
    </location>
</feature>
<dbReference type="InterPro" id="IPR021315">
    <property type="entry name" value="Gap/Sap"/>
</dbReference>
<feature type="transmembrane region" description="Helical" evidence="1">
    <location>
        <begin position="134"/>
        <end position="151"/>
    </location>
</feature>
<reference evidence="3" key="1">
    <citation type="journal article" date="2019" name="Int. J. Syst. Evol. Microbiol.">
        <title>The Global Catalogue of Microorganisms (GCM) 10K type strain sequencing project: providing services to taxonomists for standard genome sequencing and annotation.</title>
        <authorList>
            <consortium name="The Broad Institute Genomics Platform"/>
            <consortium name="The Broad Institute Genome Sequencing Center for Infectious Disease"/>
            <person name="Wu L."/>
            <person name="Ma J."/>
        </authorList>
    </citation>
    <scope>NUCLEOTIDE SEQUENCE [LARGE SCALE GENOMIC DNA]</scope>
    <source>
        <strain evidence="3">CCM 7044</strain>
    </source>
</reference>
<feature type="transmembrane region" description="Helical" evidence="1">
    <location>
        <begin position="157"/>
        <end position="179"/>
    </location>
</feature>
<dbReference type="EMBL" id="JBHUOG010000001">
    <property type="protein sequence ID" value="MFD2792208.1"/>
    <property type="molecule type" value="Genomic_DNA"/>
</dbReference>
<proteinExistence type="predicted"/>
<organism evidence="2 3">
    <name type="scientific">Promicromonospora vindobonensis</name>
    <dbReference type="NCBI Taxonomy" id="195748"/>
    <lineage>
        <taxon>Bacteria</taxon>
        <taxon>Bacillati</taxon>
        <taxon>Actinomycetota</taxon>
        <taxon>Actinomycetes</taxon>
        <taxon>Micrococcales</taxon>
        <taxon>Promicromonosporaceae</taxon>
        <taxon>Promicromonospora</taxon>
    </lineage>
</organism>
<dbReference type="RefSeq" id="WP_377179618.1">
    <property type="nucleotide sequence ID" value="NZ_JBHUOG010000001.1"/>
</dbReference>
<evidence type="ECO:0000313" key="2">
    <source>
        <dbReference type="EMBL" id="MFD2792208.1"/>
    </source>
</evidence>
<keyword evidence="1" id="KW-1133">Transmembrane helix</keyword>
<feature type="transmembrane region" description="Helical" evidence="1">
    <location>
        <begin position="200"/>
        <end position="217"/>
    </location>
</feature>
<sequence>MGAAIGQSLPVAVGVLVSPLPIVAVVLMLVSERARSNALAFVAGWFLAVLALVLVVALVAGSAAPDDDGPAAWTGWLKIVLGVLLLLLSVRQWRGRPRGAAEPPAPKWMAAIDQFTPVRSAGLAVLLGAVNPKNLLLVVSGGAAIAATAPPDTSTTVVAALVFALVASAGVVTPVVIYFSMGDRAAGILDELKSWMVRNNAAIMAVLLLVLGAKMLGDGISTV</sequence>
<gene>
    <name evidence="2" type="ORF">ACFS27_01465</name>
</gene>
<evidence type="ECO:0000256" key="1">
    <source>
        <dbReference type="SAM" id="Phobius"/>
    </source>
</evidence>
<keyword evidence="1" id="KW-0812">Transmembrane</keyword>
<keyword evidence="3" id="KW-1185">Reference proteome</keyword>
<evidence type="ECO:0000313" key="3">
    <source>
        <dbReference type="Proteomes" id="UP001597479"/>
    </source>
</evidence>